<dbReference type="EMBL" id="BMGP01000010">
    <property type="protein sequence ID" value="GGF41767.1"/>
    <property type="molecule type" value="Genomic_DNA"/>
</dbReference>
<name>A0A917BIN2_9MICO</name>
<proteinExistence type="predicted"/>
<reference evidence="1 2" key="1">
    <citation type="journal article" date="2014" name="Int. J. Syst. Evol. Microbiol.">
        <title>Complete genome sequence of Corynebacterium casei LMG S-19264T (=DSM 44701T), isolated from a smear-ripened cheese.</title>
        <authorList>
            <consortium name="US DOE Joint Genome Institute (JGI-PGF)"/>
            <person name="Walter F."/>
            <person name="Albersmeier A."/>
            <person name="Kalinowski J."/>
            <person name="Ruckert C."/>
        </authorList>
    </citation>
    <scope>NUCLEOTIDE SEQUENCE [LARGE SCALE GENOMIC DNA]</scope>
    <source>
        <strain evidence="1 2">CGMCC 1.12976</strain>
    </source>
</reference>
<accession>A0A917BIN2</accession>
<keyword evidence="2" id="KW-1185">Reference proteome</keyword>
<comment type="caution">
    <text evidence="1">The sequence shown here is derived from an EMBL/GenBank/DDBJ whole genome shotgun (WGS) entry which is preliminary data.</text>
</comment>
<evidence type="ECO:0000313" key="2">
    <source>
        <dbReference type="Proteomes" id="UP000598775"/>
    </source>
</evidence>
<evidence type="ECO:0000313" key="1">
    <source>
        <dbReference type="EMBL" id="GGF41767.1"/>
    </source>
</evidence>
<protein>
    <submittedName>
        <fullName evidence="1">Uncharacterized protein</fullName>
    </submittedName>
</protein>
<dbReference type="AlphaFoldDB" id="A0A917BIN2"/>
<sequence>MTDAVELDDVDEAGDVTVIEFNDEQEARLGCPKVSQPSGGSFVGIELVDQHSVGFVFDLLDRTQVLLLSEADTGWHVTSVRARAFESRFSYGHR</sequence>
<organism evidence="1 2">
    <name type="scientific">Subtercola lobariae</name>
    <dbReference type="NCBI Taxonomy" id="1588641"/>
    <lineage>
        <taxon>Bacteria</taxon>
        <taxon>Bacillati</taxon>
        <taxon>Actinomycetota</taxon>
        <taxon>Actinomycetes</taxon>
        <taxon>Micrococcales</taxon>
        <taxon>Microbacteriaceae</taxon>
        <taxon>Subtercola</taxon>
    </lineage>
</organism>
<gene>
    <name evidence="1" type="ORF">GCM10011399_38070</name>
</gene>
<dbReference type="Proteomes" id="UP000598775">
    <property type="component" value="Unassembled WGS sequence"/>
</dbReference>
<dbReference type="RefSeq" id="WP_229715592.1">
    <property type="nucleotide sequence ID" value="NZ_BMGP01000010.1"/>
</dbReference>